<feature type="transmembrane region" description="Helical" evidence="1">
    <location>
        <begin position="148"/>
        <end position="167"/>
    </location>
</feature>
<comment type="caution">
    <text evidence="2">The sequence shown here is derived from an EMBL/GenBank/DDBJ whole genome shotgun (WGS) entry which is preliminary data.</text>
</comment>
<evidence type="ECO:0000313" key="2">
    <source>
        <dbReference type="EMBL" id="GIO34293.1"/>
    </source>
</evidence>
<feature type="transmembrane region" description="Helical" evidence="1">
    <location>
        <begin position="104"/>
        <end position="128"/>
    </location>
</feature>
<protein>
    <submittedName>
        <fullName evidence="2">ABC transporter permease</fullName>
    </submittedName>
</protein>
<keyword evidence="3" id="KW-1185">Reference proteome</keyword>
<proteinExistence type="predicted"/>
<feature type="transmembrane region" description="Helical" evidence="1">
    <location>
        <begin position="23"/>
        <end position="42"/>
    </location>
</feature>
<dbReference type="EMBL" id="BORQ01000009">
    <property type="protein sequence ID" value="GIO34293.1"/>
    <property type="molecule type" value="Genomic_DNA"/>
</dbReference>
<dbReference type="PANTHER" id="PTHR37305">
    <property type="entry name" value="INTEGRAL MEMBRANE PROTEIN-RELATED"/>
    <property type="match status" value="1"/>
</dbReference>
<feature type="transmembrane region" description="Helical" evidence="1">
    <location>
        <begin position="223"/>
        <end position="244"/>
    </location>
</feature>
<dbReference type="Proteomes" id="UP000679779">
    <property type="component" value="Unassembled WGS sequence"/>
</dbReference>
<sequence length="249" mass="27316">MHSLKANTINEIEKIWRRRKTKVFLLLTLLIPVISTLLLSLLKNKTSVVWGLGGDLPMLMLNLFTFFLLPMMLSVTAVDSFSGEAAARTMKLVLVRPITRAKAFAAKVLALMVYAAIYLAALWIVSSVSGWAIAGDGMTGGFADSVKAYPAAFLPMAAIGLLSVFIAQCFRNGSGALTTIVFVYAAAKLLPLIWPQVSAWSVFSYSDWHVLWTGSVAPAGKLFSSFFFLLAYIIMAYTAGLLLFERKQW</sequence>
<reference evidence="2" key="1">
    <citation type="submission" date="2021-03" db="EMBL/GenBank/DDBJ databases">
        <title>Antimicrobial resistance genes in bacteria isolated from Japanese honey, and their potential for conferring macrolide and lincosamide resistance in the American foulbrood pathogen Paenibacillus larvae.</title>
        <authorList>
            <person name="Okamoto M."/>
            <person name="Kumagai M."/>
            <person name="Kanamori H."/>
            <person name="Takamatsu D."/>
        </authorList>
    </citation>
    <scope>NUCLEOTIDE SEQUENCE</scope>
    <source>
        <strain evidence="2">J2TS6</strain>
    </source>
</reference>
<dbReference type="AlphaFoldDB" id="A0A919XQC3"/>
<evidence type="ECO:0000256" key="1">
    <source>
        <dbReference type="SAM" id="Phobius"/>
    </source>
</evidence>
<keyword evidence="1" id="KW-1133">Transmembrane helix</keyword>
<feature type="transmembrane region" description="Helical" evidence="1">
    <location>
        <begin position="179"/>
        <end position="203"/>
    </location>
</feature>
<feature type="transmembrane region" description="Helical" evidence="1">
    <location>
        <begin position="62"/>
        <end position="83"/>
    </location>
</feature>
<dbReference type="PANTHER" id="PTHR37305:SF1">
    <property type="entry name" value="MEMBRANE PROTEIN"/>
    <property type="match status" value="1"/>
</dbReference>
<keyword evidence="1" id="KW-0812">Transmembrane</keyword>
<keyword evidence="1" id="KW-0472">Membrane</keyword>
<organism evidence="2 3">
    <name type="scientific">Paenibacillus albilobatus</name>
    <dbReference type="NCBI Taxonomy" id="2716884"/>
    <lineage>
        <taxon>Bacteria</taxon>
        <taxon>Bacillati</taxon>
        <taxon>Bacillota</taxon>
        <taxon>Bacilli</taxon>
        <taxon>Bacillales</taxon>
        <taxon>Paenibacillaceae</taxon>
        <taxon>Paenibacillus</taxon>
    </lineage>
</organism>
<dbReference type="RefSeq" id="WP_160044572.1">
    <property type="nucleotide sequence ID" value="NZ_BORQ01000009.1"/>
</dbReference>
<gene>
    <name evidence="2" type="ORF">J2TS6_54340</name>
</gene>
<dbReference type="Pfam" id="PF12730">
    <property type="entry name" value="ABC2_membrane_4"/>
    <property type="match status" value="1"/>
</dbReference>
<evidence type="ECO:0000313" key="3">
    <source>
        <dbReference type="Proteomes" id="UP000679779"/>
    </source>
</evidence>
<name>A0A919XQC3_9BACL</name>
<accession>A0A919XQC3</accession>